<protein>
    <submittedName>
        <fullName evidence="1">Uncharacterized protein</fullName>
    </submittedName>
</protein>
<evidence type="ECO:0000313" key="2">
    <source>
        <dbReference type="Proteomes" id="UP000238823"/>
    </source>
</evidence>
<evidence type="ECO:0000313" key="1">
    <source>
        <dbReference type="EMBL" id="PRP93857.1"/>
    </source>
</evidence>
<name>A0A2S9XLZ0_9BACT</name>
<gene>
    <name evidence="1" type="ORF">ENSA7_78980</name>
</gene>
<dbReference type="AlphaFoldDB" id="A0A2S9XLZ0"/>
<dbReference type="Pfam" id="PF15589">
    <property type="entry name" value="Imm21"/>
    <property type="match status" value="1"/>
</dbReference>
<accession>A0A2S9XLZ0</accession>
<sequence>MAERDLSRWRGVDADPAQGPSDYERACAVVDYVGVIDVGDASALILGDEPFPTAWHSTDDGGILIRWVYSDSEASIDAFLSNTNCKICWTETGLSVPVPGQCVLFDAAEPGVDIRGECLVLTLSAGDYAVRSAVVDPSDEVRLVLHELSLVKRE</sequence>
<dbReference type="Proteomes" id="UP000238823">
    <property type="component" value="Unassembled WGS sequence"/>
</dbReference>
<dbReference type="EMBL" id="PVNL01000146">
    <property type="protein sequence ID" value="PRP93857.1"/>
    <property type="molecule type" value="Genomic_DNA"/>
</dbReference>
<proteinExistence type="predicted"/>
<reference evidence="1 2" key="1">
    <citation type="submission" date="2018-03" db="EMBL/GenBank/DDBJ databases">
        <title>Draft Genome Sequences of the Obligatory Marine Myxobacteria Enhygromyxa salina SWB007.</title>
        <authorList>
            <person name="Poehlein A."/>
            <person name="Moghaddam J.A."/>
            <person name="Harms H."/>
            <person name="Alanjari M."/>
            <person name="Koenig G.M."/>
            <person name="Daniel R."/>
            <person name="Schaeberle T.F."/>
        </authorList>
    </citation>
    <scope>NUCLEOTIDE SEQUENCE [LARGE SCALE GENOMIC DNA]</scope>
    <source>
        <strain evidence="1 2">SWB007</strain>
    </source>
</reference>
<dbReference type="InterPro" id="IPR028961">
    <property type="entry name" value="Imm21"/>
</dbReference>
<organism evidence="1 2">
    <name type="scientific">Enhygromyxa salina</name>
    <dbReference type="NCBI Taxonomy" id="215803"/>
    <lineage>
        <taxon>Bacteria</taxon>
        <taxon>Pseudomonadati</taxon>
        <taxon>Myxococcota</taxon>
        <taxon>Polyangia</taxon>
        <taxon>Nannocystales</taxon>
        <taxon>Nannocystaceae</taxon>
        <taxon>Enhygromyxa</taxon>
    </lineage>
</organism>
<comment type="caution">
    <text evidence="1">The sequence shown here is derived from an EMBL/GenBank/DDBJ whole genome shotgun (WGS) entry which is preliminary data.</text>
</comment>